<organism evidence="6 7">
    <name type="scientific">Porphyromonas canoris</name>
    <dbReference type="NCBI Taxonomy" id="36875"/>
    <lineage>
        <taxon>Bacteria</taxon>
        <taxon>Pseudomonadati</taxon>
        <taxon>Bacteroidota</taxon>
        <taxon>Bacteroidia</taxon>
        <taxon>Bacteroidales</taxon>
        <taxon>Porphyromonadaceae</taxon>
        <taxon>Porphyromonas</taxon>
    </lineage>
</organism>
<dbReference type="Proteomes" id="UP000030101">
    <property type="component" value="Unassembled WGS sequence"/>
</dbReference>
<keyword evidence="1 4" id="KW-0645">Protease</keyword>
<dbReference type="PANTHER" id="PTHR10363">
    <property type="entry name" value="BLEOMYCIN HYDROLASE"/>
    <property type="match status" value="1"/>
</dbReference>
<dbReference type="RefSeq" id="WP_036791622.1">
    <property type="nucleotide sequence ID" value="NZ_JQZV01000013.1"/>
</dbReference>
<feature type="signal peptide" evidence="5">
    <location>
        <begin position="1"/>
        <end position="19"/>
    </location>
</feature>
<reference evidence="6 7" key="1">
    <citation type="submission" date="2014-08" db="EMBL/GenBank/DDBJ databases">
        <title>Porphyromonas canoris strain:OH2762 Genome sequencing.</title>
        <authorList>
            <person name="Wallis C."/>
            <person name="Deusch O."/>
            <person name="O'Flynn C."/>
            <person name="Davis I."/>
            <person name="Jospin G."/>
            <person name="Darling A.E."/>
            <person name="Coil D.A."/>
            <person name="Alexiev A."/>
            <person name="Horsfall A."/>
            <person name="Kirkwood N."/>
            <person name="Harris S."/>
            <person name="Eisen J.A."/>
        </authorList>
    </citation>
    <scope>NUCLEOTIDE SEQUENCE [LARGE SCALE GENOMIC DNA]</scope>
    <source>
        <strain evidence="7">COT-108 OH2762</strain>
    </source>
</reference>
<comment type="caution">
    <text evidence="6">The sequence shown here is derived from an EMBL/GenBank/DDBJ whole genome shotgun (WGS) entry which is preliminary data.</text>
</comment>
<keyword evidence="2 4" id="KW-0378">Hydrolase</keyword>
<proteinExistence type="inferred from homology"/>
<keyword evidence="5" id="KW-0732">Signal</keyword>
<comment type="similarity">
    <text evidence="4">Belongs to the peptidase C1 family.</text>
</comment>
<protein>
    <recommendedName>
        <fullName evidence="4">Aminopeptidase</fullName>
    </recommendedName>
</protein>
<dbReference type="InterPro" id="IPR004134">
    <property type="entry name" value="Peptidase_C1B"/>
</dbReference>
<evidence type="ECO:0000313" key="7">
    <source>
        <dbReference type="Proteomes" id="UP000030101"/>
    </source>
</evidence>
<sequence>MKRLFLSLALICGVFSLHAQEASTDVKKKEAYVFTPVKELKITQVKNQSRSGTCWSFSGIGFWEAEMLRMGKQPVDLSEMFVVSHSYKDKAVKYIRTDGHINFAQGGSFYDVLYVLKHYGAVPSTIMPGLNYGTTIHAHSELEAGAVGFLKGIEKNPNKKLSTAWKRAFDSIIDAYLGELPTEFSYNGKKYTPKSFAESIGLDADNYVSLTSYTHVPFYSSFVMEIADNWRHSSSYNLPLEELMATMKNAINTGYAIAWGSDVSEPGFTRDGYALLVDVESAENSGSDQARWVGATPNQRNEMIRDLVTHINTPEIKVTQEYRQEGYDNKTTTDDHGMVIYGIAKDQTGKLFFMVKNSWGETGKYKGIWYASEAFVAGKTMNIVVHKNAIPKEIRAKLGLK</sequence>
<gene>
    <name evidence="6" type="ORF">HQ43_07605</name>
</gene>
<evidence type="ECO:0000256" key="4">
    <source>
        <dbReference type="PIRNR" id="PIRNR005700"/>
    </source>
</evidence>
<dbReference type="PANTHER" id="PTHR10363:SF2">
    <property type="entry name" value="BLEOMYCIN HYDROLASE"/>
    <property type="match status" value="1"/>
</dbReference>
<dbReference type="SUPFAM" id="SSF54001">
    <property type="entry name" value="Cysteine proteinases"/>
    <property type="match status" value="1"/>
</dbReference>
<dbReference type="PIRSF" id="PIRSF005700">
    <property type="entry name" value="PepC"/>
    <property type="match status" value="1"/>
</dbReference>
<evidence type="ECO:0000256" key="1">
    <source>
        <dbReference type="ARBA" id="ARBA00022670"/>
    </source>
</evidence>
<keyword evidence="3 4" id="KW-0788">Thiol protease</keyword>
<keyword evidence="4 6" id="KW-0031">Aminopeptidase</keyword>
<feature type="chain" id="PRO_5045208571" description="Aminopeptidase" evidence="5">
    <location>
        <begin position="20"/>
        <end position="401"/>
    </location>
</feature>
<evidence type="ECO:0000256" key="5">
    <source>
        <dbReference type="SAM" id="SignalP"/>
    </source>
</evidence>
<name>A0ABR4XK55_9PORP</name>
<accession>A0ABR4XK55</accession>
<dbReference type="GO" id="GO:0004177">
    <property type="term" value="F:aminopeptidase activity"/>
    <property type="evidence" value="ECO:0007669"/>
    <property type="project" value="UniProtKB-KW"/>
</dbReference>
<evidence type="ECO:0000256" key="2">
    <source>
        <dbReference type="ARBA" id="ARBA00022801"/>
    </source>
</evidence>
<dbReference type="Gene3D" id="3.90.70.10">
    <property type="entry name" value="Cysteine proteinases"/>
    <property type="match status" value="1"/>
</dbReference>
<keyword evidence="7" id="KW-1185">Reference proteome</keyword>
<dbReference type="PROSITE" id="PS00139">
    <property type="entry name" value="THIOL_PROTEASE_CYS"/>
    <property type="match status" value="1"/>
</dbReference>
<evidence type="ECO:0000256" key="3">
    <source>
        <dbReference type="ARBA" id="ARBA00022807"/>
    </source>
</evidence>
<dbReference type="InterPro" id="IPR000169">
    <property type="entry name" value="Pept_cys_AS"/>
</dbReference>
<evidence type="ECO:0000313" key="6">
    <source>
        <dbReference type="EMBL" id="KGN91922.1"/>
    </source>
</evidence>
<dbReference type="InterPro" id="IPR038765">
    <property type="entry name" value="Papain-like_cys_pep_sf"/>
</dbReference>
<dbReference type="EMBL" id="JQZV01000013">
    <property type="protein sequence ID" value="KGN91922.1"/>
    <property type="molecule type" value="Genomic_DNA"/>
</dbReference>
<dbReference type="Pfam" id="PF03051">
    <property type="entry name" value="Peptidase_C1_2"/>
    <property type="match status" value="2"/>
</dbReference>